<dbReference type="RefSeq" id="WP_341582272.1">
    <property type="nucleotide sequence ID" value="NZ_CP101118.1"/>
</dbReference>
<dbReference type="Proteomes" id="UP001475781">
    <property type="component" value="Chromosome"/>
</dbReference>
<evidence type="ECO:0000256" key="6">
    <source>
        <dbReference type="ARBA" id="ARBA00024207"/>
    </source>
</evidence>
<protein>
    <submittedName>
        <fullName evidence="7">DUF86 domain-containing protein</fullName>
    </submittedName>
</protein>
<evidence type="ECO:0000256" key="3">
    <source>
        <dbReference type="ARBA" id="ARBA00022722"/>
    </source>
</evidence>
<name>A0ABZ2W5J1_9GAMM</name>
<dbReference type="PANTHER" id="PTHR34139">
    <property type="entry name" value="UPF0331 PROTEIN MJ0127"/>
    <property type="match status" value="1"/>
</dbReference>
<keyword evidence="5" id="KW-0378">Hydrolase</keyword>
<evidence type="ECO:0000313" key="8">
    <source>
        <dbReference type="Proteomes" id="UP001475781"/>
    </source>
</evidence>
<keyword evidence="1" id="KW-0597">Phosphoprotein</keyword>
<dbReference type="InterPro" id="IPR051813">
    <property type="entry name" value="HepT_RNase_toxin"/>
</dbReference>
<keyword evidence="4" id="KW-0547">Nucleotide-binding</keyword>
<accession>A0ABZ2W5J1</accession>
<comment type="similarity">
    <text evidence="6">Belongs to the HepT RNase toxin family.</text>
</comment>
<dbReference type="InterPro" id="IPR008201">
    <property type="entry name" value="HepT-like"/>
</dbReference>
<dbReference type="Pfam" id="PF01934">
    <property type="entry name" value="HepT-like"/>
    <property type="match status" value="1"/>
</dbReference>
<organism evidence="7 8">
    <name type="scientific">Marinobacter metalliresistant</name>
    <dbReference type="NCBI Taxonomy" id="2961995"/>
    <lineage>
        <taxon>Bacteria</taxon>
        <taxon>Pseudomonadati</taxon>
        <taxon>Pseudomonadota</taxon>
        <taxon>Gammaproteobacteria</taxon>
        <taxon>Pseudomonadales</taxon>
        <taxon>Marinobacteraceae</taxon>
        <taxon>Marinobacter</taxon>
    </lineage>
</organism>
<dbReference type="EMBL" id="CP101118">
    <property type="protein sequence ID" value="WZF89721.1"/>
    <property type="molecule type" value="Genomic_DNA"/>
</dbReference>
<keyword evidence="2" id="KW-1277">Toxin-antitoxin system</keyword>
<sequence>MQREALKYVYDIKVAAEKIQRFVAGKSQSEYLEDEMLQSAVERQFEIIGEAIGKLHKVDAALADSITDCRKMIAFRNVLIHGYATVDPVIVWGVVESNLGGLAREVGLILDL</sequence>
<dbReference type="InterPro" id="IPR037038">
    <property type="entry name" value="HepT-like_sf"/>
</dbReference>
<evidence type="ECO:0000256" key="4">
    <source>
        <dbReference type="ARBA" id="ARBA00022741"/>
    </source>
</evidence>
<reference evidence="7 8" key="1">
    <citation type="submission" date="2022-07" db="EMBL/GenBank/DDBJ databases">
        <title>A copper resistant bacterium isolated from sediment samples of deep sea hydrothermal areas.</title>
        <authorList>
            <person name="Zeng X."/>
        </authorList>
    </citation>
    <scope>NUCLEOTIDE SEQUENCE [LARGE SCALE GENOMIC DNA]</scope>
    <source>
        <strain evidence="8">CuT 6</strain>
    </source>
</reference>
<dbReference type="Gene3D" id="1.20.120.580">
    <property type="entry name" value="bsu32300-like"/>
    <property type="match status" value="1"/>
</dbReference>
<gene>
    <name evidence="7" type="ORF">NLK58_05855</name>
</gene>
<evidence type="ECO:0000313" key="7">
    <source>
        <dbReference type="EMBL" id="WZF89721.1"/>
    </source>
</evidence>
<keyword evidence="3" id="KW-0540">Nuclease</keyword>
<proteinExistence type="inferred from homology"/>
<dbReference type="PANTHER" id="PTHR34139:SF1">
    <property type="entry name" value="RNASE MJ1380-RELATED"/>
    <property type="match status" value="1"/>
</dbReference>
<evidence type="ECO:0000256" key="1">
    <source>
        <dbReference type="ARBA" id="ARBA00022553"/>
    </source>
</evidence>
<keyword evidence="8" id="KW-1185">Reference proteome</keyword>
<evidence type="ECO:0000256" key="2">
    <source>
        <dbReference type="ARBA" id="ARBA00022649"/>
    </source>
</evidence>
<evidence type="ECO:0000256" key="5">
    <source>
        <dbReference type="ARBA" id="ARBA00022801"/>
    </source>
</evidence>